<comment type="subunit">
    <text evidence="8">Homodimer. Polymerizes to form a dynamic ring structure in a strictly GTP-dependent manner. Interacts directly with several other division proteins.</text>
</comment>
<accession>A0A832WR59</accession>
<feature type="domain" description="Tubulin/FtsZ GTPase" evidence="12">
    <location>
        <begin position="10"/>
        <end position="201"/>
    </location>
</feature>
<sequence length="374" mass="39345">MEVLERARARILVVGVGGAGNNTATRLKEEGIGGAEVIAINTDAQDLVSCKADRKVLIGYELTRGLGAGGDPRVGEEAAKEDMEKIKEVVEGADMVFVTCGLGGGTGTGAAPIIAEVARKEGALTIGVVTLPFSVEGRRRIENALEGLERLRQVADTCIVIPNDRLLEIVPDLPIAAAFKVADEVLINAVKGITEMITQPGLMNLDFADVRAVMENGGFALIGIGEAENDSESGSRAVQAVENALNNPLVDVEVSGATGALVNIVGGKDLTLKEAEEVVELVASELSEDATVIWGAQIDEDLNDVLRVTVIVTGIEDADLEAMFTGPRQPKRTEVKEVAAESSRPEKVPEVSKGGAESSEDERPSSLEDLEKIL</sequence>
<dbReference type="FunFam" id="3.40.50.1440:FF:000023">
    <property type="entry name" value="Cell division protein FtsZ"/>
    <property type="match status" value="1"/>
</dbReference>
<dbReference type="PANTHER" id="PTHR30314:SF3">
    <property type="entry name" value="MITOCHONDRIAL DIVISION PROTEIN FSZA"/>
    <property type="match status" value="1"/>
</dbReference>
<feature type="region of interest" description="Disordered" evidence="11">
    <location>
        <begin position="327"/>
        <end position="374"/>
    </location>
</feature>
<evidence type="ECO:0000256" key="5">
    <source>
        <dbReference type="ARBA" id="ARBA00023134"/>
    </source>
</evidence>
<feature type="binding site" evidence="8">
    <location>
        <position position="183"/>
    </location>
    <ligand>
        <name>GTP</name>
        <dbReference type="ChEBI" id="CHEBI:37565"/>
    </ligand>
</feature>
<dbReference type="PRINTS" id="PR00423">
    <property type="entry name" value="CELLDVISFTSZ"/>
</dbReference>
<evidence type="ECO:0000256" key="8">
    <source>
        <dbReference type="HAMAP-Rule" id="MF_00909"/>
    </source>
</evidence>
<name>A0A832WR59_9EURY</name>
<dbReference type="GO" id="GO:0005737">
    <property type="term" value="C:cytoplasm"/>
    <property type="evidence" value="ECO:0007669"/>
    <property type="project" value="UniProtKB-SubCell"/>
</dbReference>
<feature type="compositionally biased region" description="Basic and acidic residues" evidence="11">
    <location>
        <begin position="361"/>
        <end position="374"/>
    </location>
</feature>
<keyword evidence="4 8" id="KW-0547">Nucleotide-binding</keyword>
<comment type="similarity">
    <text evidence="1 8 10">Belongs to the FtsZ family.</text>
</comment>
<dbReference type="Pfam" id="PF00091">
    <property type="entry name" value="Tubulin"/>
    <property type="match status" value="1"/>
</dbReference>
<dbReference type="Gene3D" id="3.30.1330.20">
    <property type="entry name" value="Tubulin/FtsZ, C-terminal domain"/>
    <property type="match status" value="1"/>
</dbReference>
<keyword evidence="7 8" id="KW-0131">Cell cycle</keyword>
<dbReference type="PROSITE" id="PS01134">
    <property type="entry name" value="FTSZ_1"/>
    <property type="match status" value="1"/>
</dbReference>
<keyword evidence="6 8" id="KW-0717">Septation</keyword>
<feature type="binding site" evidence="8">
    <location>
        <begin position="18"/>
        <end position="22"/>
    </location>
    <ligand>
        <name>GTP</name>
        <dbReference type="ChEBI" id="CHEBI:37565"/>
    </ligand>
</feature>
<evidence type="ECO:0000259" key="12">
    <source>
        <dbReference type="SMART" id="SM00864"/>
    </source>
</evidence>
<dbReference type="Proteomes" id="UP000619545">
    <property type="component" value="Unassembled WGS sequence"/>
</dbReference>
<dbReference type="HAMAP" id="MF_00909">
    <property type="entry name" value="FtsZ"/>
    <property type="match status" value="1"/>
</dbReference>
<feature type="binding site" evidence="8">
    <location>
        <begin position="105"/>
        <end position="107"/>
    </location>
    <ligand>
        <name>GTP</name>
        <dbReference type="ChEBI" id="CHEBI:37565"/>
    </ligand>
</feature>
<evidence type="ECO:0000256" key="1">
    <source>
        <dbReference type="ARBA" id="ARBA00009690"/>
    </source>
</evidence>
<keyword evidence="2 8" id="KW-0963">Cytoplasm</keyword>
<protein>
    <recommendedName>
        <fullName evidence="8 9">Cell division protein FtsZ</fullName>
    </recommendedName>
</protein>
<dbReference type="InterPro" id="IPR036525">
    <property type="entry name" value="Tubulin/FtsZ_GTPase_sf"/>
</dbReference>
<comment type="subcellular location">
    <subcellularLocation>
        <location evidence="8">Cytoplasm</location>
    </subcellularLocation>
    <text evidence="8">Assembles at midcell at the inner surface of the cytoplasmic membrane.</text>
</comment>
<evidence type="ECO:0000256" key="7">
    <source>
        <dbReference type="ARBA" id="ARBA00023306"/>
    </source>
</evidence>
<evidence type="ECO:0000256" key="6">
    <source>
        <dbReference type="ARBA" id="ARBA00023210"/>
    </source>
</evidence>
<dbReference type="PANTHER" id="PTHR30314">
    <property type="entry name" value="CELL DIVISION PROTEIN FTSZ-RELATED"/>
    <property type="match status" value="1"/>
</dbReference>
<dbReference type="GO" id="GO:0051258">
    <property type="term" value="P:protein polymerization"/>
    <property type="evidence" value="ECO:0007669"/>
    <property type="project" value="UniProtKB-UniRule"/>
</dbReference>
<gene>
    <name evidence="8 14" type="primary">ftsZ</name>
    <name evidence="14" type="ORF">HA336_01795</name>
</gene>
<keyword evidence="5 8" id="KW-0342">GTP-binding</keyword>
<organism evidence="14 15">
    <name type="scientific">Methanopyrus kandleri</name>
    <dbReference type="NCBI Taxonomy" id="2320"/>
    <lineage>
        <taxon>Archaea</taxon>
        <taxon>Methanobacteriati</taxon>
        <taxon>Methanobacteriota</taxon>
        <taxon>Methanomada group</taxon>
        <taxon>Methanopyri</taxon>
        <taxon>Methanopyrales</taxon>
        <taxon>Methanopyraceae</taxon>
        <taxon>Methanopyrus</taxon>
    </lineage>
</organism>
<dbReference type="InterPro" id="IPR008280">
    <property type="entry name" value="Tub_FtsZ_C"/>
</dbReference>
<dbReference type="GO" id="GO:0005525">
    <property type="term" value="F:GTP binding"/>
    <property type="evidence" value="ECO:0007669"/>
    <property type="project" value="UniProtKB-UniRule"/>
</dbReference>
<dbReference type="PROSITE" id="PS01135">
    <property type="entry name" value="FTSZ_2"/>
    <property type="match status" value="1"/>
</dbReference>
<evidence type="ECO:0000313" key="15">
    <source>
        <dbReference type="Proteomes" id="UP000619545"/>
    </source>
</evidence>
<comment type="function">
    <text evidence="8">Essential cell division protein that forms a contractile ring structure (Z ring) at the future cell division site. The regulation of the ring assembly controls the timing and the location of cell division. One of the functions of the FtsZ ring is to recruit other cell division proteins to the septum to produce a new cell wall between the dividing cells. Binds GTP and shows GTPase activity.</text>
</comment>
<dbReference type="SMART" id="SM00865">
    <property type="entry name" value="Tubulin_C"/>
    <property type="match status" value="1"/>
</dbReference>
<dbReference type="SUPFAM" id="SSF55307">
    <property type="entry name" value="Tubulin C-terminal domain-like"/>
    <property type="match status" value="1"/>
</dbReference>
<proteinExistence type="inferred from homology"/>
<evidence type="ECO:0000256" key="10">
    <source>
        <dbReference type="RuleBase" id="RU003360"/>
    </source>
</evidence>
<dbReference type="SUPFAM" id="SSF52490">
    <property type="entry name" value="Tubulin nucleotide-binding domain-like"/>
    <property type="match status" value="1"/>
</dbReference>
<dbReference type="InterPro" id="IPR003008">
    <property type="entry name" value="Tubulin_FtsZ_GTPase"/>
</dbReference>
<comment type="caution">
    <text evidence="14">The sequence shown here is derived from an EMBL/GenBank/DDBJ whole genome shotgun (WGS) entry which is preliminary data.</text>
</comment>
<dbReference type="InterPro" id="IPR045061">
    <property type="entry name" value="FtsZ/CetZ"/>
</dbReference>
<keyword evidence="3 8" id="KW-0132">Cell division</keyword>
<dbReference type="AlphaFoldDB" id="A0A832WR59"/>
<evidence type="ECO:0000256" key="2">
    <source>
        <dbReference type="ARBA" id="ARBA00022490"/>
    </source>
</evidence>
<dbReference type="GO" id="GO:0043093">
    <property type="term" value="P:FtsZ-dependent cytokinesis"/>
    <property type="evidence" value="ECO:0007669"/>
    <property type="project" value="UniProtKB-UniRule"/>
</dbReference>
<dbReference type="InterPro" id="IPR000158">
    <property type="entry name" value="Cell_div_FtsZ"/>
</dbReference>
<feature type="binding site" evidence="8">
    <location>
        <position position="136"/>
    </location>
    <ligand>
        <name>GTP</name>
        <dbReference type="ChEBI" id="CHEBI:37565"/>
    </ligand>
</feature>
<evidence type="ECO:0000256" key="4">
    <source>
        <dbReference type="ARBA" id="ARBA00022741"/>
    </source>
</evidence>
<dbReference type="InterPro" id="IPR020805">
    <property type="entry name" value="Cell_div_FtsZ_CS"/>
</dbReference>
<dbReference type="GO" id="GO:0032153">
    <property type="term" value="C:cell division site"/>
    <property type="evidence" value="ECO:0007669"/>
    <property type="project" value="UniProtKB-UniRule"/>
</dbReference>
<evidence type="ECO:0000313" key="14">
    <source>
        <dbReference type="EMBL" id="HII69951.1"/>
    </source>
</evidence>
<dbReference type="Gene3D" id="3.40.50.1440">
    <property type="entry name" value="Tubulin/FtsZ, GTPase domain"/>
    <property type="match status" value="1"/>
</dbReference>
<dbReference type="NCBIfam" id="TIGR00065">
    <property type="entry name" value="ftsZ"/>
    <property type="match status" value="1"/>
</dbReference>
<reference evidence="14" key="1">
    <citation type="journal article" date="2020" name="bioRxiv">
        <title>A rank-normalized archaeal taxonomy based on genome phylogeny resolves widespread incomplete and uneven classifications.</title>
        <authorList>
            <person name="Rinke C."/>
            <person name="Chuvochina M."/>
            <person name="Mussig A.J."/>
            <person name="Chaumeil P.-A."/>
            <person name="Waite D.W."/>
            <person name="Whitman W.B."/>
            <person name="Parks D.H."/>
            <person name="Hugenholtz P."/>
        </authorList>
    </citation>
    <scope>NUCLEOTIDE SEQUENCE</scope>
    <source>
        <strain evidence="14">UBA8853</strain>
    </source>
</reference>
<feature type="domain" description="Tubulin/FtsZ 2-layer sandwich" evidence="13">
    <location>
        <begin position="203"/>
        <end position="324"/>
    </location>
</feature>
<evidence type="ECO:0000256" key="3">
    <source>
        <dbReference type="ARBA" id="ARBA00022618"/>
    </source>
</evidence>
<dbReference type="InterPro" id="IPR024757">
    <property type="entry name" value="FtsZ_C"/>
</dbReference>
<evidence type="ECO:0000256" key="9">
    <source>
        <dbReference type="NCBIfam" id="TIGR00065"/>
    </source>
</evidence>
<dbReference type="Pfam" id="PF12327">
    <property type="entry name" value="FtsZ_C"/>
    <property type="match status" value="1"/>
</dbReference>
<dbReference type="SMART" id="SM00864">
    <property type="entry name" value="Tubulin"/>
    <property type="match status" value="1"/>
</dbReference>
<dbReference type="CDD" id="cd02201">
    <property type="entry name" value="FtsZ_type1"/>
    <property type="match status" value="1"/>
</dbReference>
<dbReference type="EMBL" id="DUJS01000002">
    <property type="protein sequence ID" value="HII69951.1"/>
    <property type="molecule type" value="Genomic_DNA"/>
</dbReference>
<dbReference type="InterPro" id="IPR037103">
    <property type="entry name" value="Tubulin/FtsZ-like_C"/>
</dbReference>
<dbReference type="InterPro" id="IPR018316">
    <property type="entry name" value="Tubulin/FtsZ_2-layer-sand-dom"/>
</dbReference>
<evidence type="ECO:0000256" key="11">
    <source>
        <dbReference type="SAM" id="MobiDB-lite"/>
    </source>
</evidence>
<evidence type="ECO:0000259" key="13">
    <source>
        <dbReference type="SMART" id="SM00865"/>
    </source>
</evidence>
<feature type="compositionally biased region" description="Basic and acidic residues" evidence="11">
    <location>
        <begin position="331"/>
        <end position="350"/>
    </location>
</feature>
<dbReference type="GO" id="GO:0003924">
    <property type="term" value="F:GTPase activity"/>
    <property type="evidence" value="ECO:0007669"/>
    <property type="project" value="UniProtKB-UniRule"/>
</dbReference>
<feature type="binding site" evidence="8">
    <location>
        <position position="140"/>
    </location>
    <ligand>
        <name>GTP</name>
        <dbReference type="ChEBI" id="CHEBI:37565"/>
    </ligand>
</feature>